<feature type="domain" description="Filamentous haemagglutinin FhaB/tRNA nuclease CdiA-like TPS" evidence="1">
    <location>
        <begin position="25"/>
        <end position="138"/>
    </location>
</feature>
<organism evidence="2 3">
    <name type="scientific">Campylobacter lari</name>
    <dbReference type="NCBI Taxonomy" id="201"/>
    <lineage>
        <taxon>Bacteria</taxon>
        <taxon>Pseudomonadati</taxon>
        <taxon>Campylobacterota</taxon>
        <taxon>Epsilonproteobacteria</taxon>
        <taxon>Campylobacterales</taxon>
        <taxon>Campylobacteraceae</taxon>
        <taxon>Campylobacter</taxon>
    </lineage>
</organism>
<dbReference type="Gene3D" id="2.160.20.10">
    <property type="entry name" value="Single-stranded right-handed beta-helix, Pectin lyase-like"/>
    <property type="match status" value="1"/>
</dbReference>
<dbReference type="Gene3D" id="2.160.20.110">
    <property type="match status" value="1"/>
</dbReference>
<dbReference type="InterPro" id="IPR008638">
    <property type="entry name" value="FhaB/CdiA-like_TPS"/>
</dbReference>
<dbReference type="NCBIfam" id="TIGR01901">
    <property type="entry name" value="adhes_NPXG"/>
    <property type="match status" value="1"/>
</dbReference>
<sequence length="1039" mass="114490">MNKQSKFTSHIILSGVTVSMLFSPLIALPSGGKFTHNTSGSIITNGNNMQVNGNGQNSVIQWGGGFNIANGEKVEFGGGGKNYLNIAHGASKSTIAGILEAGNNNVFLINPNGIIITKTGRIDANRFVASTSTLNNTDYENFFKMGSNFSPVFKGDKLGNVVNMGNIDVKENLILQGNKIILKAEVNKGTLNQIKARNKIHLDANEIYADISTIKTPSVETSHANKGDLYLSATGYYFDPERKYNEFDNISNLNKSYKNYVDIGSVRDWWYFAKGWNDNKKGFRETANGYRLTNDIDFKGENYANYCIDGQCTNMIIGYDDEKVFNKNFDGQGFSLKNIKIDFAADPDRDDRDNVYVGIFGYAKDSTIKDFRVDYGNNSINVKNVDYVGGVFGKTENNTISQIELKNISNITSTGRGKGLLFIGGFAGLAGGNFSDISIDTINNITAGGGTTINLGGFAGNAKGNFEKISIKNIDKIFANDSKMPAHVGGFTGQFFSGNYIKNIRMENVKNIEVNSSGSFANVGGFIGEVASKNAKLSNIYIKNLESIKVDNKKIQGKAYVGGFAGKNYSANLENIALEGKINIDVKSTDSIYAGGFLGCNGANSQGCLSSGGSIKNVSLYFKEGSSISTRSYQNRTIYKDLFIANKVGINNSNTAYYHTNDFSGFSTSGANKISYANNDKYNEFTSKIPSIVNPTKPSEVSRVDLDNDVFLDNDDLYEDIIKDEIISDLKKYLTINANSDLKKLLEAYGNLTDRKSKVQFIAEFLLDDRYDDKASEAEKLMQSMDFLLAYSKNNKIDSKFKEGVQDKLDSLKQDAKRHYDTTIANKDKLINFIRDLQSKVDNINDLKDKYNEGNYQDQINALATRYNIIVSTINSNKNLSENLLNRFYEELSNISSQIEQLMVLAQLSKNNSDISIDDFESLKTKANQYEYFTLNGNFDKVGNISIPILDSIKNNGDNGGGEIEIPSIPIEPVEPPSNDSDNSLVFEQTSNLHSIGNKTLEEEQDKNDIDETAPMQRGKICIVSDNSKTMNPCIVSGI</sequence>
<protein>
    <submittedName>
        <fullName evidence="2">Filamentous hemagglutinin N-terminal domain-containing protein</fullName>
    </submittedName>
</protein>
<gene>
    <name evidence="2" type="ORF">A9458_07725</name>
</gene>
<accession>A0A6L1L544</accession>
<dbReference type="InterPro" id="IPR012334">
    <property type="entry name" value="Pectin_lyas_fold"/>
</dbReference>
<dbReference type="SMART" id="SM00912">
    <property type="entry name" value="Haemagg_act"/>
    <property type="match status" value="1"/>
</dbReference>
<dbReference type="InterPro" id="IPR011050">
    <property type="entry name" value="Pectin_lyase_fold/virulence"/>
</dbReference>
<evidence type="ECO:0000313" key="2">
    <source>
        <dbReference type="EMBL" id="EAK9994726.1"/>
    </source>
</evidence>
<evidence type="ECO:0000313" key="3">
    <source>
        <dbReference type="Proteomes" id="UP000476009"/>
    </source>
</evidence>
<name>A0A6L1L544_CAMLA</name>
<dbReference type="Pfam" id="PF05860">
    <property type="entry name" value="TPS"/>
    <property type="match status" value="1"/>
</dbReference>
<dbReference type="SUPFAM" id="SSF51126">
    <property type="entry name" value="Pectin lyase-like"/>
    <property type="match status" value="1"/>
</dbReference>
<dbReference type="Proteomes" id="UP000476009">
    <property type="component" value="Unassembled WGS sequence"/>
</dbReference>
<dbReference type="AlphaFoldDB" id="A0A6L1L544"/>
<comment type="caution">
    <text evidence="2">The sequence shown here is derived from an EMBL/GenBank/DDBJ whole genome shotgun (WGS) entry which is preliminary data.</text>
</comment>
<dbReference type="EMBL" id="AACKNS010000014">
    <property type="protein sequence ID" value="EAK9994726.1"/>
    <property type="molecule type" value="Genomic_DNA"/>
</dbReference>
<evidence type="ECO:0000259" key="1">
    <source>
        <dbReference type="SMART" id="SM00912"/>
    </source>
</evidence>
<reference evidence="2 3" key="1">
    <citation type="submission" date="2018-05" db="EMBL/GenBank/DDBJ databases">
        <authorList>
            <consortium name="PulseNet: The National Subtyping Network for Foodborne Disease Surveillance"/>
            <person name="Tarr C.L."/>
            <person name="Trees E."/>
            <person name="Katz L.S."/>
            <person name="Carleton-Romer H.A."/>
            <person name="Stroika S."/>
            <person name="Kucerova Z."/>
            <person name="Roache K.F."/>
            <person name="Sabol A.L."/>
            <person name="Besser J."/>
            <person name="Gerner-Smidt P."/>
        </authorList>
    </citation>
    <scope>NUCLEOTIDE SEQUENCE [LARGE SCALE GENOMIC DNA]</scope>
    <source>
        <strain evidence="2 3">D5625</strain>
    </source>
</reference>
<proteinExistence type="predicted"/>